<name>A0AAV4SKU6_CAEEX</name>
<dbReference type="EMBL" id="BPLR01009662">
    <property type="protein sequence ID" value="GIY33594.1"/>
    <property type="molecule type" value="Genomic_DNA"/>
</dbReference>
<evidence type="ECO:0000256" key="1">
    <source>
        <dbReference type="SAM" id="MobiDB-lite"/>
    </source>
</evidence>
<dbReference type="Proteomes" id="UP001054945">
    <property type="component" value="Unassembled WGS sequence"/>
</dbReference>
<sequence length="94" mass="10444">MNAKNSNKIKNLGTGKGMGEEEKKKIQKEEETAVHKKRAIHLRSSAGLTQRKALSRICHAASSPSNNCAQEEQSASFLYCIYVLMDHLLKAPVF</sequence>
<evidence type="ECO:0000313" key="2">
    <source>
        <dbReference type="EMBL" id="GIY33594.1"/>
    </source>
</evidence>
<feature type="compositionally biased region" description="Basic and acidic residues" evidence="1">
    <location>
        <begin position="18"/>
        <end position="34"/>
    </location>
</feature>
<gene>
    <name evidence="2" type="ORF">CEXT_32661</name>
</gene>
<evidence type="ECO:0008006" key="4">
    <source>
        <dbReference type="Google" id="ProtNLM"/>
    </source>
</evidence>
<accession>A0AAV4SKU6</accession>
<evidence type="ECO:0000313" key="3">
    <source>
        <dbReference type="Proteomes" id="UP001054945"/>
    </source>
</evidence>
<feature type="region of interest" description="Disordered" evidence="1">
    <location>
        <begin position="1"/>
        <end position="38"/>
    </location>
</feature>
<comment type="caution">
    <text evidence="2">The sequence shown here is derived from an EMBL/GenBank/DDBJ whole genome shotgun (WGS) entry which is preliminary data.</text>
</comment>
<reference evidence="2 3" key="1">
    <citation type="submission" date="2021-06" db="EMBL/GenBank/DDBJ databases">
        <title>Caerostris extrusa draft genome.</title>
        <authorList>
            <person name="Kono N."/>
            <person name="Arakawa K."/>
        </authorList>
    </citation>
    <scope>NUCLEOTIDE SEQUENCE [LARGE SCALE GENOMIC DNA]</scope>
</reference>
<keyword evidence="3" id="KW-1185">Reference proteome</keyword>
<protein>
    <recommendedName>
        <fullName evidence="4">Small EDRK-rich factor-like N-terminal domain-containing protein</fullName>
    </recommendedName>
</protein>
<dbReference type="AlphaFoldDB" id="A0AAV4SKU6"/>
<organism evidence="2 3">
    <name type="scientific">Caerostris extrusa</name>
    <name type="common">Bark spider</name>
    <name type="synonym">Caerostris bankana</name>
    <dbReference type="NCBI Taxonomy" id="172846"/>
    <lineage>
        <taxon>Eukaryota</taxon>
        <taxon>Metazoa</taxon>
        <taxon>Ecdysozoa</taxon>
        <taxon>Arthropoda</taxon>
        <taxon>Chelicerata</taxon>
        <taxon>Arachnida</taxon>
        <taxon>Araneae</taxon>
        <taxon>Araneomorphae</taxon>
        <taxon>Entelegynae</taxon>
        <taxon>Araneoidea</taxon>
        <taxon>Araneidae</taxon>
        <taxon>Caerostris</taxon>
    </lineage>
</organism>
<proteinExistence type="predicted"/>